<dbReference type="InterPro" id="IPR029063">
    <property type="entry name" value="SAM-dependent_MTases_sf"/>
</dbReference>
<dbReference type="InterPro" id="IPR013216">
    <property type="entry name" value="Methyltransf_11"/>
</dbReference>
<dbReference type="PANTHER" id="PTHR42912:SF45">
    <property type="entry name" value="23S RRNA (GUANINE(745)-N(1))-METHYLTRANSFERASE"/>
    <property type="match status" value="1"/>
</dbReference>
<keyword evidence="4" id="KW-1185">Reference proteome</keyword>
<dbReference type="CDD" id="cd02440">
    <property type="entry name" value="AdoMet_MTases"/>
    <property type="match status" value="1"/>
</dbReference>
<feature type="region of interest" description="Disordered" evidence="1">
    <location>
        <begin position="95"/>
        <end position="114"/>
    </location>
</feature>
<accession>M0D258</accession>
<dbReference type="AlphaFoldDB" id="M0D258"/>
<dbReference type="InterPro" id="IPR050508">
    <property type="entry name" value="Methyltransf_Superfamily"/>
</dbReference>
<dbReference type="PATRIC" id="fig|797114.5.peg.533"/>
<dbReference type="Proteomes" id="UP000011626">
    <property type="component" value="Unassembled WGS sequence"/>
</dbReference>
<feature type="region of interest" description="Disordered" evidence="1">
    <location>
        <begin position="1"/>
        <end position="30"/>
    </location>
</feature>
<organism evidence="3 4">
    <name type="scientific">Halosimplex carlsbadense 2-9-1</name>
    <dbReference type="NCBI Taxonomy" id="797114"/>
    <lineage>
        <taxon>Archaea</taxon>
        <taxon>Methanobacteriati</taxon>
        <taxon>Methanobacteriota</taxon>
        <taxon>Stenosarchaea group</taxon>
        <taxon>Halobacteria</taxon>
        <taxon>Halobacteriales</taxon>
        <taxon>Haloarculaceae</taxon>
        <taxon>Halosimplex</taxon>
    </lineage>
</organism>
<proteinExistence type="predicted"/>
<evidence type="ECO:0000313" key="4">
    <source>
        <dbReference type="Proteomes" id="UP000011626"/>
    </source>
</evidence>
<name>M0D258_9EURY</name>
<keyword evidence="3" id="KW-0489">Methyltransferase</keyword>
<dbReference type="STRING" id="797114.C475_02638"/>
<dbReference type="GO" id="GO:0032259">
    <property type="term" value="P:methylation"/>
    <property type="evidence" value="ECO:0007669"/>
    <property type="project" value="UniProtKB-KW"/>
</dbReference>
<feature type="domain" description="Methyltransferase type 11" evidence="2">
    <location>
        <begin position="60"/>
        <end position="165"/>
    </location>
</feature>
<dbReference type="SUPFAM" id="SSF53335">
    <property type="entry name" value="S-adenosyl-L-methionine-dependent methyltransferases"/>
    <property type="match status" value="1"/>
</dbReference>
<dbReference type="OrthoDB" id="57427at2157"/>
<dbReference type="PANTHER" id="PTHR42912">
    <property type="entry name" value="METHYLTRANSFERASE"/>
    <property type="match status" value="1"/>
</dbReference>
<gene>
    <name evidence="3" type="ORF">C475_02638</name>
</gene>
<evidence type="ECO:0000256" key="1">
    <source>
        <dbReference type="SAM" id="MobiDB-lite"/>
    </source>
</evidence>
<sequence length="275" mass="29862">MGAEDPPTERTQSTDDPPARETYDDLADGYGDITGAAIREHYEWPAVRDLLPDLDGRRVLDAACGDGFYTARLVDSGADAVGVDASTEMVSRARERFDGDEGGGADDDGSTEVPIHEADLTGGLPRFDDGAFDLVLCQLALEHVEDWPAVFETFARVLRPGGRAVVSTSHPVRDYVDAEYGAREHVLADGATYGAVERADRDWGDEAEAFVVPFYRRPLQAVFEPATDAGLLVERVVEPGVTDAFAEREPDRIDPFVDGPPNFLCLRFLKPADSG</sequence>
<dbReference type="eggNOG" id="arCOG04347">
    <property type="taxonomic scope" value="Archaea"/>
</dbReference>
<dbReference type="Gene3D" id="3.40.50.150">
    <property type="entry name" value="Vaccinia Virus protein VP39"/>
    <property type="match status" value="1"/>
</dbReference>
<comment type="caution">
    <text evidence="3">The sequence shown here is derived from an EMBL/GenBank/DDBJ whole genome shotgun (WGS) entry which is preliminary data.</text>
</comment>
<keyword evidence="3" id="KW-0808">Transferase</keyword>
<evidence type="ECO:0000313" key="3">
    <source>
        <dbReference type="EMBL" id="ELZ29510.1"/>
    </source>
</evidence>
<evidence type="ECO:0000259" key="2">
    <source>
        <dbReference type="Pfam" id="PF08241"/>
    </source>
</evidence>
<feature type="compositionally biased region" description="Acidic residues" evidence="1">
    <location>
        <begin position="100"/>
        <end position="110"/>
    </location>
</feature>
<protein>
    <submittedName>
        <fullName evidence="3">Type 11 methyltransferase</fullName>
    </submittedName>
</protein>
<dbReference type="GO" id="GO:0008757">
    <property type="term" value="F:S-adenosylmethionine-dependent methyltransferase activity"/>
    <property type="evidence" value="ECO:0007669"/>
    <property type="project" value="InterPro"/>
</dbReference>
<dbReference type="RefSeq" id="WP_006882201.1">
    <property type="nucleotide sequence ID" value="NZ_AOIU01000006.1"/>
</dbReference>
<dbReference type="Pfam" id="PF08241">
    <property type="entry name" value="Methyltransf_11"/>
    <property type="match status" value="1"/>
</dbReference>
<reference evidence="3 4" key="1">
    <citation type="journal article" date="2014" name="PLoS Genet.">
        <title>Phylogenetically driven sequencing of extremely halophilic archaea reveals strategies for static and dynamic osmo-response.</title>
        <authorList>
            <person name="Becker E.A."/>
            <person name="Seitzer P.M."/>
            <person name="Tritt A."/>
            <person name="Larsen D."/>
            <person name="Krusor M."/>
            <person name="Yao A.I."/>
            <person name="Wu D."/>
            <person name="Madern D."/>
            <person name="Eisen J.A."/>
            <person name="Darling A.E."/>
            <person name="Facciotti M.T."/>
        </authorList>
    </citation>
    <scope>NUCLEOTIDE SEQUENCE [LARGE SCALE GENOMIC DNA]</scope>
    <source>
        <strain evidence="3 4">2-9-1</strain>
    </source>
</reference>
<dbReference type="EMBL" id="AOIU01000006">
    <property type="protein sequence ID" value="ELZ29510.1"/>
    <property type="molecule type" value="Genomic_DNA"/>
</dbReference>